<dbReference type="SUPFAM" id="SSF46785">
    <property type="entry name" value="Winged helix' DNA-binding domain"/>
    <property type="match status" value="1"/>
</dbReference>
<dbReference type="Gene3D" id="1.10.10.10">
    <property type="entry name" value="Winged helix-like DNA-binding domain superfamily/Winged helix DNA-binding domain"/>
    <property type="match status" value="1"/>
</dbReference>
<evidence type="ECO:0000256" key="1">
    <source>
        <dbReference type="ARBA" id="ARBA00002486"/>
    </source>
</evidence>
<keyword evidence="4" id="KW-0808">Transferase</keyword>
<evidence type="ECO:0000256" key="3">
    <source>
        <dbReference type="ARBA" id="ARBA00022629"/>
    </source>
</evidence>
<dbReference type="InterPro" id="IPR036390">
    <property type="entry name" value="WH_DNA-bd_sf"/>
</dbReference>
<evidence type="ECO:0000256" key="2">
    <source>
        <dbReference type="ARBA" id="ARBA00006479"/>
    </source>
</evidence>
<dbReference type="InterPro" id="IPR036388">
    <property type="entry name" value="WH-like_DNA-bd_sf"/>
</dbReference>
<dbReference type="EMBL" id="FZOJ01000015">
    <property type="protein sequence ID" value="SNS62900.1"/>
    <property type="molecule type" value="Genomic_DNA"/>
</dbReference>
<dbReference type="PANTHER" id="PTHR18964">
    <property type="entry name" value="ROK (REPRESSOR, ORF, KINASE) FAMILY"/>
    <property type="match status" value="1"/>
</dbReference>
<accession>A0A239G1G5</accession>
<keyword evidence="3" id="KW-0859">Xylose metabolism</keyword>
<evidence type="ECO:0000313" key="5">
    <source>
        <dbReference type="Proteomes" id="UP000198304"/>
    </source>
</evidence>
<keyword evidence="3" id="KW-0119">Carbohydrate metabolism</keyword>
<proteinExistence type="inferred from homology"/>
<dbReference type="Pfam" id="PF00480">
    <property type="entry name" value="ROK"/>
    <property type="match status" value="1"/>
</dbReference>
<name>A0A239G1G5_9FIRM</name>
<keyword evidence="5" id="KW-1185">Reference proteome</keyword>
<dbReference type="OrthoDB" id="9796533at2"/>
<dbReference type="AlphaFoldDB" id="A0A239G1G5"/>
<dbReference type="GO" id="GO:0042732">
    <property type="term" value="P:D-xylose metabolic process"/>
    <property type="evidence" value="ECO:0007669"/>
    <property type="project" value="UniProtKB-KW"/>
</dbReference>
<protein>
    <submittedName>
        <fullName evidence="4">Sugar kinase of the NBD/HSP70 family, may contain an N-terminal HTH domain</fullName>
    </submittedName>
</protein>
<gene>
    <name evidence="4" type="ORF">SAMN05446037_101513</name>
</gene>
<evidence type="ECO:0000313" key="4">
    <source>
        <dbReference type="EMBL" id="SNS62900.1"/>
    </source>
</evidence>
<dbReference type="RefSeq" id="WP_089283664.1">
    <property type="nucleotide sequence ID" value="NZ_FZOJ01000015.1"/>
</dbReference>
<dbReference type="InterPro" id="IPR000600">
    <property type="entry name" value="ROK"/>
</dbReference>
<comment type="similarity">
    <text evidence="2">Belongs to the ROK (NagC/XylR) family.</text>
</comment>
<reference evidence="4 5" key="1">
    <citation type="submission" date="2017-06" db="EMBL/GenBank/DDBJ databases">
        <authorList>
            <person name="Kim H.J."/>
            <person name="Triplett B.A."/>
        </authorList>
    </citation>
    <scope>NUCLEOTIDE SEQUENCE [LARGE SCALE GENOMIC DNA]</scope>
    <source>
        <strain evidence="4 5">SCA</strain>
    </source>
</reference>
<dbReference type="Proteomes" id="UP000198304">
    <property type="component" value="Unassembled WGS sequence"/>
</dbReference>
<sequence length="396" mass="44603">MLKLHSMDRSRIADSNINKIIQILYKHRELTKHDIAAISHLSIPTVTNNLSKLIEDGLVTESGVAESTGGRKPVLVKLVPDSRFSLGVDISPLKVRIILTNLFTEIRAEAEFELDGLKDMTKIMNKIKTYILDMLEKNNIKDWQLTGVGFSIPGTVNKEKMILEMAPNLGVKNIDFHDFSDVFDYPIYIENEANAAAYGESILGSLPKEKSNSIYISITEGLGVGIIMNGELYKGSNHRAGEFGHMRIGSAEKECQCGRVGCWELYGSEKALLTAYNEVSKHNVQDIHEFFQKYEEKEAAACNTLDSYLEYLARGIQNIILGLDPKYIVIGGKISEYKHVLLPLMRKKVFTSNTFYNEIETKLLFSDLNKNASLLGASLIPLKNLLYSNMEIRKWR</sequence>
<dbReference type="InterPro" id="IPR043129">
    <property type="entry name" value="ATPase_NBD"/>
</dbReference>
<dbReference type="InterPro" id="IPR049874">
    <property type="entry name" value="ROK_cs"/>
</dbReference>
<organism evidence="4 5">
    <name type="scientific">Anaerovirgula multivorans</name>
    <dbReference type="NCBI Taxonomy" id="312168"/>
    <lineage>
        <taxon>Bacteria</taxon>
        <taxon>Bacillati</taxon>
        <taxon>Bacillota</taxon>
        <taxon>Clostridia</taxon>
        <taxon>Peptostreptococcales</taxon>
        <taxon>Natronincolaceae</taxon>
        <taxon>Anaerovirgula</taxon>
    </lineage>
</organism>
<dbReference type="PANTHER" id="PTHR18964:SF110">
    <property type="entry name" value="TRANSCRIPTIONAL REGULATOR, XYLR-RELATED"/>
    <property type="match status" value="1"/>
</dbReference>
<comment type="function">
    <text evidence="1">Transcriptional repressor of xylose-utilizing enzymes.</text>
</comment>
<dbReference type="Gene3D" id="3.30.420.40">
    <property type="match status" value="2"/>
</dbReference>
<keyword evidence="4" id="KW-0418">Kinase</keyword>
<dbReference type="Pfam" id="PF13412">
    <property type="entry name" value="HTH_24"/>
    <property type="match status" value="1"/>
</dbReference>
<dbReference type="SUPFAM" id="SSF53067">
    <property type="entry name" value="Actin-like ATPase domain"/>
    <property type="match status" value="1"/>
</dbReference>
<dbReference type="GO" id="GO:0016301">
    <property type="term" value="F:kinase activity"/>
    <property type="evidence" value="ECO:0007669"/>
    <property type="project" value="UniProtKB-KW"/>
</dbReference>
<dbReference type="PROSITE" id="PS01125">
    <property type="entry name" value="ROK"/>
    <property type="match status" value="1"/>
</dbReference>